<gene>
    <name evidence="3" type="ORF">SAMN02745195_01177</name>
</gene>
<dbReference type="AlphaFoldDB" id="A0A1M4WIU8"/>
<feature type="domain" description="Carboxymuconolactone decarboxylase-like" evidence="2">
    <location>
        <begin position="32"/>
        <end position="78"/>
    </location>
</feature>
<dbReference type="EMBL" id="FQUR01000010">
    <property type="protein sequence ID" value="SHE81125.1"/>
    <property type="molecule type" value="Genomic_DNA"/>
</dbReference>
<keyword evidence="3" id="KW-0575">Peroxidase</keyword>
<protein>
    <submittedName>
        <fullName evidence="3">Alkylhydroperoxidase AhpD family core domain-containing protein</fullName>
    </submittedName>
</protein>
<keyword evidence="3" id="KW-0560">Oxidoreductase</keyword>
<proteinExistence type="predicted"/>
<organism evidence="3 4">
    <name type="scientific">Thermoanaerobacter uzonensis DSM 18761</name>
    <dbReference type="NCBI Taxonomy" id="1123369"/>
    <lineage>
        <taxon>Bacteria</taxon>
        <taxon>Bacillati</taxon>
        <taxon>Bacillota</taxon>
        <taxon>Clostridia</taxon>
        <taxon>Thermoanaerobacterales</taxon>
        <taxon>Thermoanaerobacteraceae</taxon>
        <taxon>Thermoanaerobacter</taxon>
    </lineage>
</organism>
<dbReference type="InterPro" id="IPR029032">
    <property type="entry name" value="AhpD-like"/>
</dbReference>
<evidence type="ECO:0000256" key="1">
    <source>
        <dbReference type="SAM" id="Phobius"/>
    </source>
</evidence>
<dbReference type="NCBIfam" id="TIGR00778">
    <property type="entry name" value="ahpD_dom"/>
    <property type="match status" value="1"/>
</dbReference>
<dbReference type="Gene3D" id="1.20.1290.10">
    <property type="entry name" value="AhpD-like"/>
    <property type="match status" value="1"/>
</dbReference>
<dbReference type="GO" id="GO:0051920">
    <property type="term" value="F:peroxiredoxin activity"/>
    <property type="evidence" value="ECO:0007669"/>
    <property type="project" value="InterPro"/>
</dbReference>
<evidence type="ECO:0000259" key="2">
    <source>
        <dbReference type="Pfam" id="PF02627"/>
    </source>
</evidence>
<keyword evidence="4" id="KW-1185">Reference proteome</keyword>
<dbReference type="Pfam" id="PF02627">
    <property type="entry name" value="CMD"/>
    <property type="match status" value="1"/>
</dbReference>
<sequence length="195" mass="22363">MEKENRFYDTKTFYRFVEDFLTNKGQPKPKKRVKLSKDFMERIMLAVTQVNGCPYCSYFHAKEALRAGMSNEEVKKLLKGEFGDVPDDQLAAILFAEHYAETAGNFDEEAYKKLVETYGEDYTYSIMRAIRAIMVGNTHGNAFSALVNRLKGKPYKNSNLKDELGIIFGIFVFVPAALINQLFKRKVNHTTNSKN</sequence>
<dbReference type="InterPro" id="IPR004675">
    <property type="entry name" value="AhpD_core"/>
</dbReference>
<evidence type="ECO:0000313" key="3">
    <source>
        <dbReference type="EMBL" id="SHE81125.1"/>
    </source>
</evidence>
<keyword evidence="1" id="KW-1133">Transmembrane helix</keyword>
<dbReference type="SUPFAM" id="SSF69118">
    <property type="entry name" value="AhpD-like"/>
    <property type="match status" value="1"/>
</dbReference>
<dbReference type="RefSeq" id="WP_072968264.1">
    <property type="nucleotide sequence ID" value="NZ_FQUR01000010.1"/>
</dbReference>
<evidence type="ECO:0000313" key="4">
    <source>
        <dbReference type="Proteomes" id="UP000184127"/>
    </source>
</evidence>
<name>A0A1M4WIU8_9THEO</name>
<keyword evidence="1" id="KW-0812">Transmembrane</keyword>
<reference evidence="4" key="1">
    <citation type="submission" date="2016-11" db="EMBL/GenBank/DDBJ databases">
        <authorList>
            <person name="Varghese N."/>
            <person name="Submissions S."/>
        </authorList>
    </citation>
    <scope>NUCLEOTIDE SEQUENCE [LARGE SCALE GENOMIC DNA]</scope>
    <source>
        <strain evidence="4">DSM 18761</strain>
    </source>
</reference>
<keyword evidence="1" id="KW-0472">Membrane</keyword>
<dbReference type="Proteomes" id="UP000184127">
    <property type="component" value="Unassembled WGS sequence"/>
</dbReference>
<dbReference type="InterPro" id="IPR003779">
    <property type="entry name" value="CMD-like"/>
</dbReference>
<feature type="transmembrane region" description="Helical" evidence="1">
    <location>
        <begin position="164"/>
        <end position="183"/>
    </location>
</feature>
<accession>A0A1M4WIU8</accession>